<evidence type="ECO:0000313" key="2">
    <source>
        <dbReference type="EMBL" id="KAF4976031.1"/>
    </source>
</evidence>
<sequence>MGGTVFIHKDPPLYTPRIPEGVYFEVRQRIINRLLIVFKAVVVPIEGPAKKDYGDVDVLVSRARFYTKTRHDFWLRVSEELGATAMISQYRKEFIAHFAIPWPHDLPIPSEYDEAAEAKLASLARPAKRTGPWDFAGPEFAELSTAARSARSAATAGVESSTAADSSASAESSASLRQLTYAGPSTEMQLPKLDLQAQSEQGFQQQQLPRAPEVPLTIKAQARLLSLEAESFDALADTDDDSDDDSVHSQETVTPRGRSRSFAAVGQVIQRALSRKSRTANSQEEDASEGGSENISRDIFGDLRTGRQNKDASSQITIIQTPGDRPHIQVDIHYLHTMKQLNYLLFHQAHGDIWQLLGSIIRPYGLTADHEGLHIRIPEVESFDRKKARVLLTQDPVEILEFLGLPSGDFWHEPFKSLNEMFEYVAICPMFWVPPQVDEEEESQSLRSNDRRRMKQRPAYRKWVEEFKPRCRAEGRFARERTTRDEVRQMATDRFTIRDKYEKTKFEFIVDRQKLHIRNEIIKKLCPAPEDRADKHGILYRGCLVKALKEIICDAEDKYKIHAPSTILDNEGYYIMERVEAFIAHYKDAIGARAMEMHHGQSKGKNRLMPS</sequence>
<dbReference type="AlphaFoldDB" id="A0A8H4XIT8"/>
<proteinExistence type="predicted"/>
<reference evidence="2" key="2">
    <citation type="submission" date="2020-05" db="EMBL/GenBank/DDBJ databases">
        <authorList>
            <person name="Kim H.-S."/>
            <person name="Proctor R.H."/>
            <person name="Brown D.W."/>
        </authorList>
    </citation>
    <scope>NUCLEOTIDE SEQUENCE</scope>
    <source>
        <strain evidence="2">NRRL 22465</strain>
    </source>
</reference>
<reference evidence="2" key="1">
    <citation type="journal article" date="2020" name="BMC Genomics">
        <title>Correction to: Identification and distribution of gene clusters required for synthesis of sphingolipid metabolism inhibitors in diverse species of the filamentous fungus Fusarium.</title>
        <authorList>
            <person name="Kim H.S."/>
            <person name="Lohmar J.M."/>
            <person name="Busman M."/>
            <person name="Brown D.W."/>
            <person name="Naumann T.A."/>
            <person name="Divon H.H."/>
            <person name="Lysoe E."/>
            <person name="Uhlig S."/>
            <person name="Proctor R.H."/>
        </authorList>
    </citation>
    <scope>NUCLEOTIDE SEQUENCE</scope>
    <source>
        <strain evidence="2">NRRL 22465</strain>
    </source>
</reference>
<protein>
    <submittedName>
        <fullName evidence="2">Uncharacterized protein</fullName>
    </submittedName>
</protein>
<gene>
    <name evidence="2" type="ORF">FZEAL_7249</name>
</gene>
<dbReference type="OrthoDB" id="4708870at2759"/>
<comment type="caution">
    <text evidence="2">The sequence shown here is derived from an EMBL/GenBank/DDBJ whole genome shotgun (WGS) entry which is preliminary data.</text>
</comment>
<accession>A0A8H4XIT8</accession>
<feature type="region of interest" description="Disordered" evidence="1">
    <location>
        <begin position="236"/>
        <end position="261"/>
    </location>
</feature>
<feature type="region of interest" description="Disordered" evidence="1">
    <location>
        <begin position="273"/>
        <end position="297"/>
    </location>
</feature>
<name>A0A8H4XIT8_9HYPO</name>
<evidence type="ECO:0000313" key="3">
    <source>
        <dbReference type="Proteomes" id="UP000635477"/>
    </source>
</evidence>
<dbReference type="EMBL" id="JABEYC010000577">
    <property type="protein sequence ID" value="KAF4976031.1"/>
    <property type="molecule type" value="Genomic_DNA"/>
</dbReference>
<organism evidence="2 3">
    <name type="scientific">Fusarium zealandicum</name>
    <dbReference type="NCBI Taxonomy" id="1053134"/>
    <lineage>
        <taxon>Eukaryota</taxon>
        <taxon>Fungi</taxon>
        <taxon>Dikarya</taxon>
        <taxon>Ascomycota</taxon>
        <taxon>Pezizomycotina</taxon>
        <taxon>Sordariomycetes</taxon>
        <taxon>Hypocreomycetidae</taxon>
        <taxon>Hypocreales</taxon>
        <taxon>Nectriaceae</taxon>
        <taxon>Fusarium</taxon>
        <taxon>Fusarium staphyleae species complex</taxon>
    </lineage>
</organism>
<keyword evidence="3" id="KW-1185">Reference proteome</keyword>
<dbReference type="Proteomes" id="UP000635477">
    <property type="component" value="Unassembled WGS sequence"/>
</dbReference>
<evidence type="ECO:0000256" key="1">
    <source>
        <dbReference type="SAM" id="MobiDB-lite"/>
    </source>
</evidence>